<evidence type="ECO:0000256" key="5">
    <source>
        <dbReference type="ARBA" id="ARBA00022847"/>
    </source>
</evidence>
<keyword evidence="8" id="KW-0479">Metal-binding</keyword>
<feature type="transmembrane region" description="Helical" evidence="10">
    <location>
        <begin position="706"/>
        <end position="729"/>
    </location>
</feature>
<keyword evidence="3" id="KW-0813">Transport</keyword>
<evidence type="ECO:0000256" key="4">
    <source>
        <dbReference type="ARBA" id="ARBA00022692"/>
    </source>
</evidence>
<evidence type="ECO:0000256" key="9">
    <source>
        <dbReference type="SAM" id="MobiDB-lite"/>
    </source>
</evidence>
<dbReference type="SUPFAM" id="SSF161070">
    <property type="entry name" value="SNF-like"/>
    <property type="match status" value="1"/>
</dbReference>
<feature type="transmembrane region" description="Helical" evidence="10">
    <location>
        <begin position="392"/>
        <end position="413"/>
    </location>
</feature>
<organism evidence="11 12">
    <name type="scientific">Eumeta variegata</name>
    <name type="common">Bagworm moth</name>
    <name type="synonym">Eumeta japonica</name>
    <dbReference type="NCBI Taxonomy" id="151549"/>
    <lineage>
        <taxon>Eukaryota</taxon>
        <taxon>Metazoa</taxon>
        <taxon>Ecdysozoa</taxon>
        <taxon>Arthropoda</taxon>
        <taxon>Hexapoda</taxon>
        <taxon>Insecta</taxon>
        <taxon>Pterygota</taxon>
        <taxon>Neoptera</taxon>
        <taxon>Endopterygota</taxon>
        <taxon>Lepidoptera</taxon>
        <taxon>Glossata</taxon>
        <taxon>Ditrysia</taxon>
        <taxon>Tineoidea</taxon>
        <taxon>Psychidae</taxon>
        <taxon>Oiketicinae</taxon>
        <taxon>Eumeta</taxon>
    </lineage>
</organism>
<dbReference type="OrthoDB" id="6581954at2759"/>
<comment type="similarity">
    <text evidence="2">Belongs to the sodium:neurotransmitter symporter (SNF) (TC 2.A.22) family.</text>
</comment>
<dbReference type="Proteomes" id="UP000299102">
    <property type="component" value="Unassembled WGS sequence"/>
</dbReference>
<sequence length="952" mass="105674">MRTQNPSNEFTGRILTACLKSEDSARLGPSARPRSRPRLGNDFPVLFPIVVREPKERQLNIATCDRTRLIDDAADGRGTAAASADTALYRDSVVPVYEKTQALSSPALSGYAHATHRKTSISLSPPLRPSSLEVHFGTLNVCEAVNNRINDVCELMKDRRFNISCMNENNGKGAFLIPFLIMLVLEGIPLFLIEMAIGQRMRLGSLGVWNTIHPWLGGIGIASCMVTLFVALYYNVIITWVFFYFFNSIRITLPWAECPNDNGTRQAECTKASATQYFWYREALDASPSIEEPGEPKWWIVLCLLLAWIVVFFIVMKGIQSSGKASKMTMSRNAPPVFSRPQVVYFTSLFPYIVLTIFFVRGITLPGSSDGIIHMYKPKLEKLLNPMVWLDAATQVFYSFGLAFGSLIAFGSYNPPDNNCVRDVLLVSLCNALTAVYASVVIFSILGFKAYTMVDKCIDKREAVGGRRRRRRLAPPLIKAAHQRQGCDSSRTVQLGYSPRPYIDGVEDQRFKHDDSEIAVLALHHIGGFTANSTRDQYRHELPGFNASVLSAYNITGCPISKQLDEAAEGTGLAFIVFTQAIVELPFAPFWSLIFFLMLLSLGLGSQIGIMEGMLCTIFDIDFFKRISKPIITGVVCTFCFLVGLVFTTGAGEYWLKMFDSFAGTVGLVVVALLEMVSVVYIYGHEKFTNDIFEMTGYRPGAYWQLTWRYIGPFIVTCILVSSVIFMFIHPPTYGAWNAEEGRVVNRAYPPWVLAIAVCMILAGVLPIPMVALLRRFQCLALDVDIHQGSIRRIETTVSTKEMMSDQDVLSPETAPPPPAQLVADHAKFTIGDFDVSIIKYARHKVMRVCGRAPTAATSAPRVRPRRPPASPGLAPTRNKSAITDLMLSALHVEEDNDTDNGAARTSGHCDISSSSDEEILNSKIVGRNLLTIKPKPSARRTTTFKMEVVDD</sequence>
<keyword evidence="7 10" id="KW-0472">Membrane</keyword>
<dbReference type="GO" id="GO:0089718">
    <property type="term" value="P:amino acid import across plasma membrane"/>
    <property type="evidence" value="ECO:0007669"/>
    <property type="project" value="TreeGrafter"/>
</dbReference>
<feature type="transmembrane region" description="Helical" evidence="10">
    <location>
        <begin position="425"/>
        <end position="446"/>
    </location>
</feature>
<evidence type="ECO:0000256" key="6">
    <source>
        <dbReference type="ARBA" id="ARBA00022989"/>
    </source>
</evidence>
<comment type="caution">
    <text evidence="11">The sequence shown here is derived from an EMBL/GenBank/DDBJ whole genome shotgun (WGS) entry which is preliminary data.</text>
</comment>
<dbReference type="GO" id="GO:0015179">
    <property type="term" value="F:L-amino acid transmembrane transporter activity"/>
    <property type="evidence" value="ECO:0007669"/>
    <property type="project" value="TreeGrafter"/>
</dbReference>
<keyword evidence="6 10" id="KW-1133">Transmembrane helix</keyword>
<feature type="transmembrane region" description="Helical" evidence="10">
    <location>
        <begin position="214"/>
        <end position="246"/>
    </location>
</feature>
<feature type="transmembrane region" description="Helical" evidence="10">
    <location>
        <begin position="662"/>
        <end position="685"/>
    </location>
</feature>
<dbReference type="GO" id="GO:0005886">
    <property type="term" value="C:plasma membrane"/>
    <property type="evidence" value="ECO:0007669"/>
    <property type="project" value="TreeGrafter"/>
</dbReference>
<dbReference type="AlphaFoldDB" id="A0A4C1ZJN1"/>
<evidence type="ECO:0000313" key="12">
    <source>
        <dbReference type="Proteomes" id="UP000299102"/>
    </source>
</evidence>
<dbReference type="STRING" id="151549.A0A4C1ZJN1"/>
<dbReference type="Pfam" id="PF00209">
    <property type="entry name" value="SNF"/>
    <property type="match status" value="1"/>
</dbReference>
<feature type="transmembrane region" description="Helical" evidence="10">
    <location>
        <begin position="173"/>
        <end position="193"/>
    </location>
</feature>
<dbReference type="InterPro" id="IPR000175">
    <property type="entry name" value="Na/ntran_symport"/>
</dbReference>
<feature type="transmembrane region" description="Helical" evidence="10">
    <location>
        <begin position="590"/>
        <end position="610"/>
    </location>
</feature>
<keyword evidence="12" id="KW-1185">Reference proteome</keyword>
<comment type="subcellular location">
    <subcellularLocation>
        <location evidence="1">Membrane</location>
        <topology evidence="1">Multi-pass membrane protein</topology>
    </subcellularLocation>
</comment>
<dbReference type="GO" id="GO:0005283">
    <property type="term" value="F:amino acid:sodium symporter activity"/>
    <property type="evidence" value="ECO:0007669"/>
    <property type="project" value="TreeGrafter"/>
</dbReference>
<keyword evidence="8" id="KW-0915">Sodium</keyword>
<dbReference type="PROSITE" id="PS50267">
    <property type="entry name" value="NA_NEUROTRAN_SYMP_3"/>
    <property type="match status" value="1"/>
</dbReference>
<dbReference type="PRINTS" id="PR00176">
    <property type="entry name" value="NANEUSMPORT"/>
</dbReference>
<proteinExistence type="inferred from homology"/>
<dbReference type="GO" id="GO:0015187">
    <property type="term" value="F:glycine transmembrane transporter activity"/>
    <property type="evidence" value="ECO:0007669"/>
    <property type="project" value="TreeGrafter"/>
</dbReference>
<keyword evidence="5" id="KW-0769">Symport</keyword>
<feature type="binding site" evidence="8">
    <location>
        <position position="431"/>
    </location>
    <ligand>
        <name>Na(+)</name>
        <dbReference type="ChEBI" id="CHEBI:29101"/>
        <label>1</label>
    </ligand>
</feature>
<dbReference type="InterPro" id="IPR037272">
    <property type="entry name" value="SNS_sf"/>
</dbReference>
<feature type="region of interest" description="Disordered" evidence="9">
    <location>
        <begin position="855"/>
        <end position="878"/>
    </location>
</feature>
<reference evidence="11 12" key="1">
    <citation type="journal article" date="2019" name="Commun. Biol.">
        <title>The bagworm genome reveals a unique fibroin gene that provides high tensile strength.</title>
        <authorList>
            <person name="Kono N."/>
            <person name="Nakamura H."/>
            <person name="Ohtoshi R."/>
            <person name="Tomita M."/>
            <person name="Numata K."/>
            <person name="Arakawa K."/>
        </authorList>
    </citation>
    <scope>NUCLEOTIDE SEQUENCE [LARGE SCALE GENOMIC DNA]</scope>
</reference>
<feature type="transmembrane region" description="Helical" evidence="10">
    <location>
        <begin position="631"/>
        <end position="656"/>
    </location>
</feature>
<evidence type="ECO:0000256" key="10">
    <source>
        <dbReference type="SAM" id="Phobius"/>
    </source>
</evidence>
<evidence type="ECO:0000256" key="8">
    <source>
        <dbReference type="PIRSR" id="PIRSR600175-1"/>
    </source>
</evidence>
<evidence type="ECO:0000256" key="7">
    <source>
        <dbReference type="ARBA" id="ARBA00023136"/>
    </source>
</evidence>
<feature type="transmembrane region" description="Helical" evidence="10">
    <location>
        <begin position="749"/>
        <end position="774"/>
    </location>
</feature>
<feature type="transmembrane region" description="Helical" evidence="10">
    <location>
        <begin position="337"/>
        <end position="360"/>
    </location>
</feature>
<dbReference type="PANTHER" id="PTHR11616">
    <property type="entry name" value="SODIUM/CHLORIDE DEPENDENT TRANSPORTER"/>
    <property type="match status" value="1"/>
</dbReference>
<feature type="binding site" evidence="8">
    <location>
        <position position="606"/>
    </location>
    <ligand>
        <name>Na(+)</name>
        <dbReference type="ChEBI" id="CHEBI:29101"/>
        <label>1</label>
    </ligand>
</feature>
<protein>
    <submittedName>
        <fullName evidence="11">Sodium-dependent neutral amino acid transporter SLC6A17</fullName>
    </submittedName>
</protein>
<keyword evidence="4 10" id="KW-0812">Transmembrane</keyword>
<accession>A0A4C1ZJN1</accession>
<evidence type="ECO:0000256" key="1">
    <source>
        <dbReference type="ARBA" id="ARBA00004141"/>
    </source>
</evidence>
<dbReference type="GO" id="GO:0046872">
    <property type="term" value="F:metal ion binding"/>
    <property type="evidence" value="ECO:0007669"/>
    <property type="project" value="UniProtKB-KW"/>
</dbReference>
<feature type="transmembrane region" description="Helical" evidence="10">
    <location>
        <begin position="298"/>
        <end position="316"/>
    </location>
</feature>
<evidence type="ECO:0000256" key="2">
    <source>
        <dbReference type="ARBA" id="ARBA00006459"/>
    </source>
</evidence>
<gene>
    <name evidence="11" type="primary">SLC6A17</name>
    <name evidence="11" type="ORF">EVAR_64707_1</name>
</gene>
<evidence type="ECO:0000256" key="3">
    <source>
        <dbReference type="ARBA" id="ARBA00022448"/>
    </source>
</evidence>
<dbReference type="EMBL" id="BGZK01001973">
    <property type="protein sequence ID" value="GBP89071.1"/>
    <property type="molecule type" value="Genomic_DNA"/>
</dbReference>
<evidence type="ECO:0000313" key="11">
    <source>
        <dbReference type="EMBL" id="GBP89071.1"/>
    </source>
</evidence>
<dbReference type="PANTHER" id="PTHR11616:SF236">
    <property type="entry name" value="TRANSPORTER"/>
    <property type="match status" value="1"/>
</dbReference>
<feature type="binding site" evidence="8">
    <location>
        <position position="399"/>
    </location>
    <ligand>
        <name>Na(+)</name>
        <dbReference type="ChEBI" id="CHEBI:29101"/>
        <label>1</label>
    </ligand>
</feature>
<name>A0A4C1ZJN1_EUMVA</name>
<feature type="binding site" evidence="8">
    <location>
        <position position="602"/>
    </location>
    <ligand>
        <name>Na(+)</name>
        <dbReference type="ChEBI" id="CHEBI:29101"/>
        <label>1</label>
    </ligand>
</feature>